<proteinExistence type="predicted"/>
<name>A0A2S9WRF2_9FLAO</name>
<dbReference type="RefSeq" id="WP_105981905.1">
    <property type="nucleotide sequence ID" value="NZ_MQUC01000003.1"/>
</dbReference>
<dbReference type="EMBL" id="MQUC01000003">
    <property type="protein sequence ID" value="PRP66053.1"/>
    <property type="molecule type" value="Genomic_DNA"/>
</dbReference>
<evidence type="ECO:0000256" key="1">
    <source>
        <dbReference type="SAM" id="SignalP"/>
    </source>
</evidence>
<protein>
    <submittedName>
        <fullName evidence="2">Uncharacterized protein</fullName>
    </submittedName>
</protein>
<accession>A0A2S9WRF2</accession>
<keyword evidence="1" id="KW-0732">Signal</keyword>
<reference evidence="2 3" key="1">
    <citation type="submission" date="2016-11" db="EMBL/GenBank/DDBJ databases">
        <title>Trade-off between light-utilization and light-protection in marine flavobacteria.</title>
        <authorList>
            <person name="Kumagai Y."/>
        </authorList>
    </citation>
    <scope>NUCLEOTIDE SEQUENCE [LARGE SCALE GENOMIC DNA]</scope>
    <source>
        <strain evidence="2 3">JCM 17109</strain>
    </source>
</reference>
<comment type="caution">
    <text evidence="2">The sequence shown here is derived from an EMBL/GenBank/DDBJ whole genome shotgun (WGS) entry which is preliminary data.</text>
</comment>
<gene>
    <name evidence="2" type="ORF">BST86_02610</name>
</gene>
<feature type="chain" id="PRO_5015652616" evidence="1">
    <location>
        <begin position="21"/>
        <end position="158"/>
    </location>
</feature>
<sequence>MKKILSILLFALGFYTSAQVLIDKTAPTNSSVVLEFGTEIRGILLRPVSLPSTPSAGTILFDDDSGSFRYYDTSWSPVNAGGLMNTVTDFETTGAVIIDGITSDANGIFILENKTGALVLPKLESGALNIKNPVAGLLYYDTDLKAVMVYNGNEWISY</sequence>
<dbReference type="Proteomes" id="UP000239532">
    <property type="component" value="Unassembled WGS sequence"/>
</dbReference>
<evidence type="ECO:0000313" key="3">
    <source>
        <dbReference type="Proteomes" id="UP000239532"/>
    </source>
</evidence>
<feature type="signal peptide" evidence="1">
    <location>
        <begin position="1"/>
        <end position="20"/>
    </location>
</feature>
<dbReference type="AlphaFoldDB" id="A0A2S9WRF2"/>
<keyword evidence="3" id="KW-1185">Reference proteome</keyword>
<dbReference type="OrthoDB" id="705292at2"/>
<organism evidence="2 3">
    <name type="scientific">Nonlabens agnitus</name>
    <dbReference type="NCBI Taxonomy" id="870484"/>
    <lineage>
        <taxon>Bacteria</taxon>
        <taxon>Pseudomonadati</taxon>
        <taxon>Bacteroidota</taxon>
        <taxon>Flavobacteriia</taxon>
        <taxon>Flavobacteriales</taxon>
        <taxon>Flavobacteriaceae</taxon>
        <taxon>Nonlabens</taxon>
    </lineage>
</organism>
<evidence type="ECO:0000313" key="2">
    <source>
        <dbReference type="EMBL" id="PRP66053.1"/>
    </source>
</evidence>